<sequence>MQEEKLQDARKFKRWKEKLVENNLKINGVEEVYTRRNHNGEVLFSTLMLDAVTPEGHKIPPICFLKGDVVCILVCLIDAETKEKYLLLVRQRRIASGELTFEHPAGMVDGTKTTFQICVQEVFEETGIHITEDQLLDLSKGKPYYPSTGTSDEAMFFFACELEMTKAEIEAFENQRHGTNEEHEFITTHVLSFQKAHQLINNTNGLLLNYLYLKEVGDFELMSQLSL</sequence>
<dbReference type="AlphaFoldDB" id="A0A0P7C3E5"/>
<dbReference type="CDD" id="cd03424">
    <property type="entry name" value="NUDIX_ADPRase_Nudt5_UGPPase_Nudt14"/>
    <property type="match status" value="1"/>
</dbReference>
<protein>
    <recommendedName>
        <fullName evidence="4">GDP-mannose pyrophosphatase</fullName>
    </recommendedName>
    <alternativeName>
        <fullName evidence="6">GDP-mannose hydrolase</fullName>
    </alternativeName>
    <alternativeName>
        <fullName evidence="7">GDPMK</fullName>
    </alternativeName>
</protein>
<dbReference type="GO" id="GO:0080041">
    <property type="term" value="F:ADP-ribose pyrophosphohydrolase activity"/>
    <property type="evidence" value="ECO:0007669"/>
    <property type="project" value="TreeGrafter"/>
</dbReference>
<evidence type="ECO:0000313" key="9">
    <source>
        <dbReference type="EMBL" id="KPM49155.1"/>
    </source>
</evidence>
<dbReference type="GO" id="GO:0080042">
    <property type="term" value="F:ADP-glucose pyrophosphohydrolase activity"/>
    <property type="evidence" value="ECO:0007669"/>
    <property type="project" value="TreeGrafter"/>
</dbReference>
<dbReference type="PROSITE" id="PS51462">
    <property type="entry name" value="NUDIX"/>
    <property type="match status" value="1"/>
</dbReference>
<comment type="catalytic activity">
    <reaction evidence="1">
        <text>GDP-alpha-D-mannose + H2O = alpha-D-mannose 1-phosphate + GMP + 2 H(+)</text>
        <dbReference type="Rhea" id="RHEA:27978"/>
        <dbReference type="ChEBI" id="CHEBI:15377"/>
        <dbReference type="ChEBI" id="CHEBI:15378"/>
        <dbReference type="ChEBI" id="CHEBI:57527"/>
        <dbReference type="ChEBI" id="CHEBI:58115"/>
        <dbReference type="ChEBI" id="CHEBI:58409"/>
    </reaction>
</comment>
<evidence type="ECO:0000256" key="7">
    <source>
        <dbReference type="ARBA" id="ARBA00032272"/>
    </source>
</evidence>
<dbReference type="STRING" id="1605367.AFM12_00445"/>
<dbReference type="OrthoDB" id="940018at2"/>
<dbReference type="GO" id="GO:0019693">
    <property type="term" value="P:ribose phosphate metabolic process"/>
    <property type="evidence" value="ECO:0007669"/>
    <property type="project" value="TreeGrafter"/>
</dbReference>
<dbReference type="SUPFAM" id="SSF55811">
    <property type="entry name" value="Nudix"/>
    <property type="match status" value="1"/>
</dbReference>
<dbReference type="PANTHER" id="PTHR11839">
    <property type="entry name" value="UDP/ADP-SUGAR PYROPHOSPHATASE"/>
    <property type="match status" value="1"/>
</dbReference>
<gene>
    <name evidence="9" type="ORF">AFM12_00445</name>
</gene>
<dbReference type="EMBL" id="LGTQ01000005">
    <property type="protein sequence ID" value="KPM49155.1"/>
    <property type="molecule type" value="Genomic_DNA"/>
</dbReference>
<name>A0A0P7C3E5_9BACT</name>
<evidence type="ECO:0000256" key="4">
    <source>
        <dbReference type="ARBA" id="ARBA00016377"/>
    </source>
</evidence>
<dbReference type="Gene3D" id="3.90.79.10">
    <property type="entry name" value="Nucleoside Triphosphate Pyrophosphohydrolase"/>
    <property type="match status" value="1"/>
</dbReference>
<accession>A0A0P7C3E5</accession>
<comment type="cofactor">
    <cofactor evidence="2">
        <name>Mg(2+)</name>
        <dbReference type="ChEBI" id="CHEBI:18420"/>
    </cofactor>
</comment>
<evidence type="ECO:0000256" key="6">
    <source>
        <dbReference type="ARBA" id="ARBA00032162"/>
    </source>
</evidence>
<evidence type="ECO:0000256" key="1">
    <source>
        <dbReference type="ARBA" id="ARBA00000847"/>
    </source>
</evidence>
<feature type="domain" description="Nudix hydrolase" evidence="8">
    <location>
        <begin position="67"/>
        <end position="213"/>
    </location>
</feature>
<comment type="caution">
    <text evidence="9">The sequence shown here is derived from an EMBL/GenBank/DDBJ whole genome shotgun (WGS) entry which is preliminary data.</text>
</comment>
<evidence type="ECO:0000313" key="10">
    <source>
        <dbReference type="Proteomes" id="UP000050454"/>
    </source>
</evidence>
<dbReference type="PATRIC" id="fig|1605367.3.peg.1414"/>
<dbReference type="Proteomes" id="UP000050454">
    <property type="component" value="Unassembled WGS sequence"/>
</dbReference>
<organism evidence="9 10">
    <name type="scientific">Jiulongibacter sediminis</name>
    <dbReference type="NCBI Taxonomy" id="1605367"/>
    <lineage>
        <taxon>Bacteria</taxon>
        <taxon>Pseudomonadati</taxon>
        <taxon>Bacteroidota</taxon>
        <taxon>Cytophagia</taxon>
        <taxon>Cytophagales</taxon>
        <taxon>Leadbetterellaceae</taxon>
        <taxon>Jiulongibacter</taxon>
    </lineage>
</organism>
<keyword evidence="10" id="KW-1185">Reference proteome</keyword>
<dbReference type="GO" id="GO:0006753">
    <property type="term" value="P:nucleoside phosphate metabolic process"/>
    <property type="evidence" value="ECO:0007669"/>
    <property type="project" value="TreeGrafter"/>
</dbReference>
<dbReference type="InterPro" id="IPR000086">
    <property type="entry name" value="NUDIX_hydrolase_dom"/>
</dbReference>
<comment type="similarity">
    <text evidence="3">Belongs to the Nudix hydrolase family. NudK subfamily.</text>
</comment>
<evidence type="ECO:0000259" key="8">
    <source>
        <dbReference type="PROSITE" id="PS51462"/>
    </source>
</evidence>
<keyword evidence="5 9" id="KW-0378">Hydrolase</keyword>
<dbReference type="Pfam" id="PF00293">
    <property type="entry name" value="NUDIX"/>
    <property type="match status" value="1"/>
</dbReference>
<evidence type="ECO:0000256" key="2">
    <source>
        <dbReference type="ARBA" id="ARBA00001946"/>
    </source>
</evidence>
<evidence type="ECO:0000256" key="3">
    <source>
        <dbReference type="ARBA" id="ARBA00007275"/>
    </source>
</evidence>
<dbReference type="InterPro" id="IPR015797">
    <property type="entry name" value="NUDIX_hydrolase-like_dom_sf"/>
</dbReference>
<reference evidence="9 10" key="1">
    <citation type="submission" date="2015-07" db="EMBL/GenBank/DDBJ databases">
        <title>The draft genome sequence of Leadbetterella sp. JN14-9.</title>
        <authorList>
            <person name="Liu Y."/>
            <person name="Du J."/>
            <person name="Shao Z."/>
        </authorList>
    </citation>
    <scope>NUCLEOTIDE SEQUENCE [LARGE SCALE GENOMIC DNA]</scope>
    <source>
        <strain evidence="9 10">JN14-9</strain>
    </source>
</reference>
<dbReference type="RefSeq" id="WP_055143076.1">
    <property type="nucleotide sequence ID" value="NZ_JXSZ01000005.1"/>
</dbReference>
<evidence type="ECO:0000256" key="5">
    <source>
        <dbReference type="ARBA" id="ARBA00022801"/>
    </source>
</evidence>
<dbReference type="PANTHER" id="PTHR11839:SF18">
    <property type="entry name" value="NUDIX HYDROLASE DOMAIN-CONTAINING PROTEIN"/>
    <property type="match status" value="1"/>
</dbReference>
<proteinExistence type="inferred from homology"/>